<evidence type="ECO:0000313" key="1">
    <source>
        <dbReference type="EMBL" id="QID06641.1"/>
    </source>
</evidence>
<sequence length="143" mass="17178">MFLHPAYNNNLFTKKCKSCDLDAKVEFRSGTVSYYRNKNAGIYNFCSFECMDKFNRTKKCWFCSYYSDLISCESGFMVCTSSEYWKYSCHNKYYIRARYNLILDEDPFNDDDYDKIIESYILPDEYKEYIVKHNDNDSDNDSK</sequence>
<name>A0A6G6AE12_9VIRU</name>
<reference evidence="1" key="1">
    <citation type="submission" date="2019-07" db="EMBL/GenBank/DDBJ databases">
        <title>The discovery of a new lineage B mimivirus raises questions about particles surface fibrils.</title>
        <authorList>
            <person name="Silva L.K.S."/>
            <person name="Rodrigues R.A.L."/>
            <person name="Andrade A.C.S.P."/>
            <person name="Hikida H."/>
            <person name="Andreani J."/>
            <person name="Levasseur A."/>
            <person name="La Scola B."/>
            <person name="Abrahao J.S."/>
        </authorList>
    </citation>
    <scope>NUCLEOTIDE SEQUENCE</scope>
    <source>
        <strain evidence="1">B60</strain>
    </source>
</reference>
<proteinExistence type="predicted"/>
<accession>A0A6G6AE12</accession>
<dbReference type="EMBL" id="MN175499">
    <property type="protein sequence ID" value="QID06641.1"/>
    <property type="molecule type" value="Genomic_DNA"/>
</dbReference>
<organism evidence="1">
    <name type="scientific">Borely moumouvirus</name>
    <dbReference type="NCBI Taxonomy" id="2712067"/>
    <lineage>
        <taxon>Viruses</taxon>
        <taxon>Varidnaviria</taxon>
        <taxon>Bamfordvirae</taxon>
        <taxon>Nucleocytoviricota</taxon>
        <taxon>Megaviricetes</taxon>
        <taxon>Imitervirales</taxon>
        <taxon>Mimiviridae</taxon>
        <taxon>Megamimivirinae</taxon>
        <taxon>Moumouvirus</taxon>
    </lineage>
</organism>
<protein>
    <recommendedName>
        <fullName evidence="2">MYM-type domain-containing protein</fullName>
    </recommendedName>
</protein>
<evidence type="ECO:0008006" key="2">
    <source>
        <dbReference type="Google" id="ProtNLM"/>
    </source>
</evidence>